<evidence type="ECO:0000256" key="1">
    <source>
        <dbReference type="ARBA" id="ARBA00022618"/>
    </source>
</evidence>
<accession>A0A2L1IW08</accession>
<sequence length="124" mass="13939">MINLKTVGYANGVPIPTEMIFEGQDPYTIEFVFHHGGDTRWTFSKELLDDLENNDHTGDGDVQFELDEGTHTLSMAICSPEGFLVIEFDPCSVDEFLEEVNYSPEFAHATVEITDDEIYGWLGA</sequence>
<keyword evidence="1" id="KW-0132">Cell division</keyword>
<dbReference type="Gene3D" id="2.30.31.20">
    <property type="entry name" value="Sporulation-specific cell division protein SsgB"/>
    <property type="match status" value="1"/>
</dbReference>
<protein>
    <recommendedName>
        <fullName evidence="5">SsgA family sporulation/cell division regulator</fullName>
    </recommendedName>
</protein>
<evidence type="ECO:0000313" key="3">
    <source>
        <dbReference type="EMBL" id="AVD99390.1"/>
    </source>
</evidence>
<evidence type="ECO:0000313" key="4">
    <source>
        <dbReference type="Proteomes" id="UP000241925"/>
    </source>
</evidence>
<dbReference type="EMBL" id="MG757153">
    <property type="protein sequence ID" value="AVD99390.1"/>
    <property type="molecule type" value="Genomic_DNA"/>
</dbReference>
<gene>
    <name evidence="3" type="ORF">SEA_BILLNYE_219</name>
</gene>
<proteinExistence type="predicted"/>
<organism evidence="3 4">
    <name type="scientific">Streptomyces phage BillNye</name>
    <dbReference type="NCBI Taxonomy" id="2079426"/>
    <lineage>
        <taxon>Viruses</taxon>
        <taxon>Duplodnaviria</taxon>
        <taxon>Heunggongvirae</taxon>
        <taxon>Uroviricota</taxon>
        <taxon>Caudoviricetes</taxon>
        <taxon>Stanwilliamsviridae</taxon>
        <taxon>Loccivirinae</taxon>
        <taxon>Wilnyevirus</taxon>
        <taxon>Wilnyevirus billnye</taxon>
    </lineage>
</organism>
<dbReference type="GO" id="GO:0051301">
    <property type="term" value="P:cell division"/>
    <property type="evidence" value="ECO:0007669"/>
    <property type="project" value="UniProtKB-KW"/>
</dbReference>
<evidence type="ECO:0000256" key="2">
    <source>
        <dbReference type="ARBA" id="ARBA00023306"/>
    </source>
</evidence>
<dbReference type="InterPro" id="IPR038658">
    <property type="entry name" value="SsgB_sf"/>
</dbReference>
<name>A0A2L1IW08_9CAUD</name>
<reference evidence="3 4" key="1">
    <citation type="submission" date="2018-01" db="EMBL/GenBank/DDBJ databases">
        <authorList>
            <person name="Grinwald M.F."/>
            <person name="Tasoff P."/>
            <person name="Simpson K.F."/>
            <person name="Vasser A."/>
            <person name="Shaffer C.D."/>
            <person name="Weston-Hafer K.A."/>
            <person name="Russell D.A."/>
            <person name="Pope W.H."/>
            <person name="Jacobs-Sera D."/>
            <person name="Hendrix R.W."/>
            <person name="Hatfull G.F."/>
        </authorList>
    </citation>
    <scope>NUCLEOTIDE SEQUENCE [LARGE SCALE GENOMIC DNA]</scope>
</reference>
<dbReference type="InterPro" id="IPR006776">
    <property type="entry name" value="SsgB"/>
</dbReference>
<dbReference type="Proteomes" id="UP000241925">
    <property type="component" value="Segment"/>
</dbReference>
<keyword evidence="4" id="KW-1185">Reference proteome</keyword>
<evidence type="ECO:0008006" key="5">
    <source>
        <dbReference type="Google" id="ProtNLM"/>
    </source>
</evidence>
<keyword evidence="2" id="KW-0131">Cell cycle</keyword>
<dbReference type="Pfam" id="PF04686">
    <property type="entry name" value="SsgA"/>
    <property type="match status" value="1"/>
</dbReference>